<dbReference type="GeneID" id="30009316"/>
<feature type="region of interest" description="Disordered" evidence="2">
    <location>
        <begin position="1158"/>
        <end position="1181"/>
    </location>
</feature>
<dbReference type="Proteomes" id="UP000078343">
    <property type="component" value="Unassembled WGS sequence"/>
</dbReference>
<accession>A0A178ZL60</accession>
<dbReference type="GO" id="GO:0031380">
    <property type="term" value="C:nuclear RNA-directed RNA polymerase complex"/>
    <property type="evidence" value="ECO:0007669"/>
    <property type="project" value="TreeGrafter"/>
</dbReference>
<organism evidence="4 5">
    <name type="scientific">Fonsecaea erecta</name>
    <dbReference type="NCBI Taxonomy" id="1367422"/>
    <lineage>
        <taxon>Eukaryota</taxon>
        <taxon>Fungi</taxon>
        <taxon>Dikarya</taxon>
        <taxon>Ascomycota</taxon>
        <taxon>Pezizomycotina</taxon>
        <taxon>Eurotiomycetes</taxon>
        <taxon>Chaetothyriomycetidae</taxon>
        <taxon>Chaetothyriales</taxon>
        <taxon>Herpotrichiellaceae</taxon>
        <taxon>Fonsecaea</taxon>
    </lineage>
</organism>
<dbReference type="EMBL" id="LVYI01000004">
    <property type="protein sequence ID" value="OAP60146.1"/>
    <property type="molecule type" value="Genomic_DNA"/>
</dbReference>
<feature type="compositionally biased region" description="Polar residues" evidence="2">
    <location>
        <begin position="1165"/>
        <end position="1179"/>
    </location>
</feature>
<reference evidence="4 5" key="1">
    <citation type="submission" date="2016-04" db="EMBL/GenBank/DDBJ databases">
        <title>Draft genome of Fonsecaea erecta CBS 125763.</title>
        <authorList>
            <person name="Weiss V.A."/>
            <person name="Vicente V.A."/>
            <person name="Raittz R.T."/>
            <person name="Moreno L.F."/>
            <person name="De Souza E.M."/>
            <person name="Pedrosa F.O."/>
            <person name="Steffens M.B."/>
            <person name="Faoro H."/>
            <person name="Tadra-Sfeir M.Z."/>
            <person name="Najafzadeh M.J."/>
            <person name="Felipe M.S."/>
            <person name="Teixeira M."/>
            <person name="Sun J."/>
            <person name="Xi L."/>
            <person name="Gomes R."/>
            <person name="De Azevedo C.M."/>
            <person name="Salgado C.G."/>
            <person name="Da Silva M.B."/>
            <person name="Nascimento M.F."/>
            <person name="Queiroz-Telles F."/>
            <person name="Attili D.S."/>
            <person name="Gorbushina A."/>
        </authorList>
    </citation>
    <scope>NUCLEOTIDE SEQUENCE [LARGE SCALE GENOMIC DNA]</scope>
    <source>
        <strain evidence="4 5">CBS 125763</strain>
    </source>
</reference>
<dbReference type="GO" id="GO:0003968">
    <property type="term" value="F:RNA-directed RNA polymerase activity"/>
    <property type="evidence" value="ECO:0007669"/>
    <property type="project" value="UniProtKB-KW"/>
</dbReference>
<dbReference type="PANTHER" id="PTHR23079">
    <property type="entry name" value="RNA-DEPENDENT RNA POLYMERASE"/>
    <property type="match status" value="1"/>
</dbReference>
<keyword evidence="1" id="KW-0696">RNA-directed RNA polymerase</keyword>
<dbReference type="STRING" id="1367422.A0A178ZL60"/>
<dbReference type="EC" id="2.7.7.48" evidence="1"/>
<feature type="region of interest" description="Disordered" evidence="2">
    <location>
        <begin position="224"/>
        <end position="254"/>
    </location>
</feature>
<comment type="catalytic activity">
    <reaction evidence="1">
        <text>RNA(n) + a ribonucleoside 5'-triphosphate = RNA(n+1) + diphosphate</text>
        <dbReference type="Rhea" id="RHEA:21248"/>
        <dbReference type="Rhea" id="RHEA-COMP:14527"/>
        <dbReference type="Rhea" id="RHEA-COMP:17342"/>
        <dbReference type="ChEBI" id="CHEBI:33019"/>
        <dbReference type="ChEBI" id="CHEBI:61557"/>
        <dbReference type="ChEBI" id="CHEBI:140395"/>
        <dbReference type="EC" id="2.7.7.48"/>
    </reaction>
</comment>
<dbReference type="Pfam" id="PF05183">
    <property type="entry name" value="RdRP"/>
    <property type="match status" value="1"/>
</dbReference>
<evidence type="ECO:0000259" key="3">
    <source>
        <dbReference type="Pfam" id="PF05183"/>
    </source>
</evidence>
<keyword evidence="1" id="KW-0694">RNA-binding</keyword>
<feature type="domain" description="RDRP core" evidence="3">
    <location>
        <begin position="452"/>
        <end position="1112"/>
    </location>
</feature>
<keyword evidence="5" id="KW-1185">Reference proteome</keyword>
<evidence type="ECO:0000256" key="1">
    <source>
        <dbReference type="RuleBase" id="RU363098"/>
    </source>
</evidence>
<dbReference type="GO" id="GO:0030422">
    <property type="term" value="P:siRNA processing"/>
    <property type="evidence" value="ECO:0007669"/>
    <property type="project" value="TreeGrafter"/>
</dbReference>
<evidence type="ECO:0000313" key="5">
    <source>
        <dbReference type="Proteomes" id="UP000078343"/>
    </source>
</evidence>
<dbReference type="InterPro" id="IPR007855">
    <property type="entry name" value="RDRP"/>
</dbReference>
<dbReference type="InterPro" id="IPR057596">
    <property type="entry name" value="RDRP_core"/>
</dbReference>
<keyword evidence="1" id="KW-0808">Transferase</keyword>
<dbReference type="RefSeq" id="XP_018693513.1">
    <property type="nucleotide sequence ID" value="XM_018836660.1"/>
</dbReference>
<comment type="caution">
    <text evidence="4">The sequence shown here is derived from an EMBL/GenBank/DDBJ whole genome shotgun (WGS) entry which is preliminary data.</text>
</comment>
<protein>
    <recommendedName>
        <fullName evidence="1">RNA-dependent RNA polymerase</fullName>
        <ecNumber evidence="1">2.7.7.48</ecNumber>
    </recommendedName>
</protein>
<evidence type="ECO:0000313" key="4">
    <source>
        <dbReference type="EMBL" id="OAP60146.1"/>
    </source>
</evidence>
<sequence length="1366" mass="154210">MPPTEVESSNDIDQALDRLNSRWDLRLPKLPSGQADAAYDSEGVAGKCSNLIRSLCSKTETFHAILCDFEERARQIHSQWVFKPSQEPGTLPVLPVTKSLLARKVGLVPLSDSQRNALLEILHEILNENQELAQLSPWFLVESASTSAASFTTAPITLVSEAVCRGQDCLSTAAPEASKKPWGKKNAQDGSHLKQLIAQSSRRSIGSPFDLSRRPESEFLSAHILPQQNEEQRKPSEIRQFKPISSPRPGTRNLQVPDPISFDTAVSSAVCSVFSTAVEDYEGGVSNDTSLITSQAEGSPDLFPMEDYNELFEDEQFSTSFNELSQALTQSDPTDLRSNGPFTKQAILPLTVPFWYCWEMYRLAPWFGLKPIELYKEFEQIHKKLPASSEEFWLRIKELCRAKALPALPHKSELPSWIVQNNSYTDEKTNRVAHFTAALDWNEDSSRSVLQLRLNAIQLVKSSRFHRKFGADRFIALDGPPFGLPDKLRRLSPKSAPLYDKVIDFLASNSHFIAGRSWRACFVDEVKSKARRNKAQPRRSRIILFAETGFDMVPRPHFNLGAPDVRPEAHHRNIMRQELMQWHMPLNANADSMDLKLFSRWSIGFSRTTPTVELKRHEFLYRPDELGDLPDDGSKRKVMNDGCALMSYPLAKAIWAAYGGEGEPPSAVQGRISGSKGLWLVDYDNMYATVSDRGYWIEVSESQLKIKPHPREREEADDDAILRTFEVLKYAAECKPAHLNIQLINILEDRGVPRSILQEALQSDVQSFSITLTEAMKDPRCLRLWMQDHAPSSRLETKKALGSFPSASKEQIKVLLESGFHPQSCRKLITNAYRLLNDYLTNYMDKMWIQIPHSTAAFCAPDPLGVLAPGEVYLGSSIPITHPVSGLKENTLEGMELLVARNPAHLGSDMQKCTAVYKHELRHYKNVILFSRRGVLPLASLLSGGDYDGDVVTCIWDPEIVRHFCNVDMPPMPNEVECGMVQRSEAISKTFNVECPEDQSFEDYFRKCIAFNARPSLLGSCASEHEKLVYALSQKLEHNKLQHSGAVKLAALAGFLVDSNKQGWDLTEKEWHGVRVSASGPRSLPEPAYKAGIALRKPVAHANVIDYLRFDVAEKLKEQVLQEFTALEKDTKVLNYDRDLSQRWLYWWSAIEEDKAEKRRAGRSQIKQDTSHTAGSSRQPIKAPSAAHLDILTDLLEGEQGLLPQIQAIEAQWSRLVPRFGIEPTPNDTKDWGEYSLAVATVYEKFRAIQPKRLDHELGRRYEEEKDRPISEWALLRASCLHRVVCSKGKSPSWVWYIAGRELCYLKALQHTGDVRMVISEIHDLYKVDTKYARALMEGCPDEGGDQENAVDEENLSDDDVDLEID</sequence>
<feature type="compositionally biased region" description="Basic and acidic residues" evidence="2">
    <location>
        <begin position="230"/>
        <end position="240"/>
    </location>
</feature>
<feature type="region of interest" description="Disordered" evidence="2">
    <location>
        <begin position="1342"/>
        <end position="1366"/>
    </location>
</feature>
<dbReference type="GO" id="GO:0003723">
    <property type="term" value="F:RNA binding"/>
    <property type="evidence" value="ECO:0007669"/>
    <property type="project" value="UniProtKB-KW"/>
</dbReference>
<evidence type="ECO:0000256" key="2">
    <source>
        <dbReference type="SAM" id="MobiDB-lite"/>
    </source>
</evidence>
<dbReference type="OrthoDB" id="10055769at2759"/>
<proteinExistence type="inferred from homology"/>
<keyword evidence="1" id="KW-0548">Nucleotidyltransferase</keyword>
<dbReference type="PANTHER" id="PTHR23079:SF14">
    <property type="entry name" value="RNA-DEPENDENT RNA POLYMERASE"/>
    <property type="match status" value="1"/>
</dbReference>
<comment type="similarity">
    <text evidence="1">Belongs to the RdRP family.</text>
</comment>
<name>A0A178ZL60_9EURO</name>
<gene>
    <name evidence="4" type="ORF">AYL99_05148</name>
</gene>